<reference evidence="3" key="2">
    <citation type="submission" date="2023-01" db="EMBL/GenBank/DDBJ databases">
        <authorList>
            <person name="Sun Q."/>
            <person name="Evtushenko L."/>
        </authorList>
    </citation>
    <scope>NUCLEOTIDE SEQUENCE</scope>
    <source>
        <strain evidence="3">VKM B-1513</strain>
    </source>
</reference>
<dbReference type="RefSeq" id="WP_271188160.1">
    <property type="nucleotide sequence ID" value="NZ_BSFE01000014.1"/>
</dbReference>
<reference evidence="3" key="1">
    <citation type="journal article" date="2014" name="Int. J. Syst. Evol. Microbiol.">
        <title>Complete genome sequence of Corynebacterium casei LMG S-19264T (=DSM 44701T), isolated from a smear-ripened cheese.</title>
        <authorList>
            <consortium name="US DOE Joint Genome Institute (JGI-PGF)"/>
            <person name="Walter F."/>
            <person name="Albersmeier A."/>
            <person name="Kalinowski J."/>
            <person name="Ruckert C."/>
        </authorList>
    </citation>
    <scope>NUCLEOTIDE SEQUENCE</scope>
    <source>
        <strain evidence="3">VKM B-1513</strain>
    </source>
</reference>
<gene>
    <name evidence="3" type="ORF">GCM10017621_33290</name>
</gene>
<keyword evidence="2" id="KW-0812">Transmembrane</keyword>
<feature type="region of interest" description="Disordered" evidence="1">
    <location>
        <begin position="63"/>
        <end position="145"/>
    </location>
</feature>
<dbReference type="EMBL" id="BSFE01000014">
    <property type="protein sequence ID" value="GLK53821.1"/>
    <property type="molecule type" value="Genomic_DNA"/>
</dbReference>
<organism evidence="3 4">
    <name type="scientific">Maricaulis virginensis</name>
    <dbReference type="NCBI Taxonomy" id="144022"/>
    <lineage>
        <taxon>Bacteria</taxon>
        <taxon>Pseudomonadati</taxon>
        <taxon>Pseudomonadota</taxon>
        <taxon>Alphaproteobacteria</taxon>
        <taxon>Maricaulales</taxon>
        <taxon>Maricaulaceae</taxon>
        <taxon>Maricaulis</taxon>
    </lineage>
</organism>
<keyword evidence="4" id="KW-1185">Reference proteome</keyword>
<evidence type="ECO:0000256" key="1">
    <source>
        <dbReference type="SAM" id="MobiDB-lite"/>
    </source>
</evidence>
<accession>A0A9W6IP30</accession>
<feature type="transmembrane region" description="Helical" evidence="2">
    <location>
        <begin position="17"/>
        <end position="37"/>
    </location>
</feature>
<evidence type="ECO:0000256" key="2">
    <source>
        <dbReference type="SAM" id="Phobius"/>
    </source>
</evidence>
<protein>
    <submittedName>
        <fullName evidence="3">Uncharacterized protein</fullName>
    </submittedName>
</protein>
<keyword evidence="2" id="KW-0472">Membrane</keyword>
<evidence type="ECO:0000313" key="3">
    <source>
        <dbReference type="EMBL" id="GLK53821.1"/>
    </source>
</evidence>
<evidence type="ECO:0000313" key="4">
    <source>
        <dbReference type="Proteomes" id="UP001143486"/>
    </source>
</evidence>
<name>A0A9W6IP30_9PROT</name>
<comment type="caution">
    <text evidence="3">The sequence shown here is derived from an EMBL/GenBank/DDBJ whole genome shotgun (WGS) entry which is preliminary data.</text>
</comment>
<dbReference type="AlphaFoldDB" id="A0A9W6IP30"/>
<proteinExistence type="predicted"/>
<dbReference type="Proteomes" id="UP001143486">
    <property type="component" value="Unassembled WGS sequence"/>
</dbReference>
<feature type="region of interest" description="Disordered" evidence="1">
    <location>
        <begin position="224"/>
        <end position="258"/>
    </location>
</feature>
<keyword evidence="2" id="KW-1133">Transmembrane helix</keyword>
<feature type="compositionally biased region" description="Polar residues" evidence="1">
    <location>
        <begin position="225"/>
        <end position="241"/>
    </location>
</feature>
<sequence>MGVALFAPPTEVLRRRLLAGALSIAANGAFLLLLILLPHRFASIERPDAIDVVFVTLPPQPVEAEEPAPQPVAQPEPDTPEPVAEEPASQTVETIPPEPEQSTERAETSAPAIPEERPEEDEAPAGGGAPQRPTEFIGEAMPLPDGINGGGASGVVRDVFCLSSSDANRDALGCPPGDGSEGLPMLQFASPENIAKAEAAFANLSDMQIRALYAGRGLPVRDLEGQSTLADPTGRTTSSADQMRDSLPPLVPDPAFGD</sequence>